<keyword evidence="5" id="KW-0677">Repeat</keyword>
<feature type="domain" description="PAC" evidence="11">
    <location>
        <begin position="227"/>
        <end position="280"/>
    </location>
</feature>
<dbReference type="PROSITE" id="PS50113">
    <property type="entry name" value="PAC"/>
    <property type="match status" value="1"/>
</dbReference>
<evidence type="ECO:0000256" key="5">
    <source>
        <dbReference type="ARBA" id="ARBA00022737"/>
    </source>
</evidence>
<dbReference type="Pfam" id="PF08448">
    <property type="entry name" value="PAS_4"/>
    <property type="match status" value="1"/>
</dbReference>
<evidence type="ECO:0000256" key="6">
    <source>
        <dbReference type="ARBA" id="ARBA00022741"/>
    </source>
</evidence>
<dbReference type="InterPro" id="IPR000700">
    <property type="entry name" value="PAS-assoc_C"/>
</dbReference>
<protein>
    <recommendedName>
        <fullName evidence="2">histidine kinase</fullName>
        <ecNumber evidence="2">2.7.13.3</ecNumber>
    </recommendedName>
</protein>
<comment type="catalytic activity">
    <reaction evidence="1">
        <text>ATP + protein L-histidine = ADP + protein N-phospho-L-histidine.</text>
        <dbReference type="EC" id="2.7.13.3"/>
    </reaction>
</comment>
<dbReference type="SUPFAM" id="SSF55785">
    <property type="entry name" value="PYP-like sensor domain (PAS domain)"/>
    <property type="match status" value="1"/>
</dbReference>
<proteinExistence type="predicted"/>
<dbReference type="STRING" id="1177755.A7A08_00603"/>
<evidence type="ECO:0000256" key="2">
    <source>
        <dbReference type="ARBA" id="ARBA00012438"/>
    </source>
</evidence>
<keyword evidence="10" id="KW-0812">Transmembrane</keyword>
<keyword evidence="10" id="KW-0472">Membrane</keyword>
<dbReference type="AlphaFoldDB" id="A0A1E2S363"/>
<keyword evidence="3" id="KW-0597">Phosphoprotein</keyword>
<sequence length="473" mass="51756">MMESGIASVFESEMSGGMSGGFLYLQTAGEIMLAIALLGMAGLIFFVYSQFENRRGLTSAMLLLLGIGVGIAGLAHLADLPRLWSGANRFEAVLNAFAGVFALGSLGLAMWLAPRLRKRFNKDLEAEIAAHSATRNALTKAESELEVRAAAHQSELARIKQRFELALRNSPIGVFTQDTDMRFTWVHNPPPGMSSKNLLGRRDEEVLPLSVAEPIIAAKEKAMATMQPQELETTYESGGRQRALYILVEPMIDKDEKAAGTISVVVDISQRRAQEMQLRLLLRELTHRSKNLLAVINAIARQTAARTCTLDEFLDSFNARLVAIGSAHDLLVADDWRGASLRNLVQSQLYNHLSSNEDRIEVEGEDVMLKPEAVQNVGLALHELFVNAQKYGALSTSGGHVNVSWDQFDGHGVKLVWEERGGPQVPRPDSVGFGRTMIENVVGRALNGEVDLTFDPDGVRCEIAIPPSQLIAD</sequence>
<evidence type="ECO:0000256" key="10">
    <source>
        <dbReference type="SAM" id="Phobius"/>
    </source>
</evidence>
<feature type="transmembrane region" description="Helical" evidence="10">
    <location>
        <begin position="92"/>
        <end position="113"/>
    </location>
</feature>
<keyword evidence="10" id="KW-1133">Transmembrane helix</keyword>
<dbReference type="Proteomes" id="UP000095087">
    <property type="component" value="Unassembled WGS sequence"/>
</dbReference>
<reference evidence="12 13" key="1">
    <citation type="submission" date="2016-07" db="EMBL/GenBank/DDBJ databases">
        <title>Draft genome sequence of Methyloligella halotolerans C2T (VKM B-2706T=CCUG 61687T=DSM 25045T), a halotolerant polyhydroxybutyrate accumulating methylotroph.</title>
        <authorList>
            <person name="Vasilenko O.V."/>
            <person name="Doronina N.V."/>
            <person name="Poroshina M.N."/>
            <person name="Tarlachkov S.V."/>
            <person name="Trotsenko Y.A."/>
        </authorList>
    </citation>
    <scope>NUCLEOTIDE SEQUENCE [LARGE SCALE GENOMIC DNA]</scope>
    <source>
        <strain evidence="12 13">VKM B-2706</strain>
    </source>
</reference>
<dbReference type="InterPro" id="IPR011102">
    <property type="entry name" value="Sig_transdc_His_kinase_HWE"/>
</dbReference>
<evidence type="ECO:0000256" key="3">
    <source>
        <dbReference type="ARBA" id="ARBA00022553"/>
    </source>
</evidence>
<evidence type="ECO:0000256" key="1">
    <source>
        <dbReference type="ARBA" id="ARBA00000085"/>
    </source>
</evidence>
<accession>A0A1E2S363</accession>
<evidence type="ECO:0000256" key="4">
    <source>
        <dbReference type="ARBA" id="ARBA00022679"/>
    </source>
</evidence>
<evidence type="ECO:0000256" key="8">
    <source>
        <dbReference type="ARBA" id="ARBA00022840"/>
    </source>
</evidence>
<evidence type="ECO:0000256" key="7">
    <source>
        <dbReference type="ARBA" id="ARBA00022777"/>
    </source>
</evidence>
<keyword evidence="9" id="KW-0175">Coiled coil</keyword>
<dbReference type="Gene3D" id="3.30.450.20">
    <property type="entry name" value="PAS domain"/>
    <property type="match status" value="1"/>
</dbReference>
<dbReference type="Pfam" id="PF07536">
    <property type="entry name" value="HWE_HK"/>
    <property type="match status" value="1"/>
</dbReference>
<dbReference type="SMART" id="SM00911">
    <property type="entry name" value="HWE_HK"/>
    <property type="match status" value="1"/>
</dbReference>
<dbReference type="PANTHER" id="PTHR41523:SF7">
    <property type="entry name" value="HISTIDINE KINASE"/>
    <property type="match status" value="1"/>
</dbReference>
<dbReference type="EC" id="2.7.13.3" evidence="2"/>
<dbReference type="EMBL" id="MASI01000001">
    <property type="protein sequence ID" value="ODA68769.1"/>
    <property type="molecule type" value="Genomic_DNA"/>
</dbReference>
<keyword evidence="13" id="KW-1185">Reference proteome</keyword>
<dbReference type="GO" id="GO:0005524">
    <property type="term" value="F:ATP binding"/>
    <property type="evidence" value="ECO:0007669"/>
    <property type="project" value="UniProtKB-KW"/>
</dbReference>
<evidence type="ECO:0000256" key="9">
    <source>
        <dbReference type="SAM" id="Coils"/>
    </source>
</evidence>
<dbReference type="PANTHER" id="PTHR41523">
    <property type="entry name" value="TWO-COMPONENT SYSTEM SENSOR PROTEIN"/>
    <property type="match status" value="1"/>
</dbReference>
<organism evidence="12 13">
    <name type="scientific">Methyloligella halotolerans</name>
    <dbReference type="NCBI Taxonomy" id="1177755"/>
    <lineage>
        <taxon>Bacteria</taxon>
        <taxon>Pseudomonadati</taxon>
        <taxon>Pseudomonadota</taxon>
        <taxon>Alphaproteobacteria</taxon>
        <taxon>Hyphomicrobiales</taxon>
        <taxon>Hyphomicrobiaceae</taxon>
        <taxon>Methyloligella</taxon>
    </lineage>
</organism>
<dbReference type="Gene3D" id="3.30.565.10">
    <property type="entry name" value="Histidine kinase-like ATPase, C-terminal domain"/>
    <property type="match status" value="1"/>
</dbReference>
<evidence type="ECO:0000313" key="13">
    <source>
        <dbReference type="Proteomes" id="UP000095087"/>
    </source>
</evidence>
<comment type="caution">
    <text evidence="12">The sequence shown here is derived from an EMBL/GenBank/DDBJ whole genome shotgun (WGS) entry which is preliminary data.</text>
</comment>
<dbReference type="GO" id="GO:0004673">
    <property type="term" value="F:protein histidine kinase activity"/>
    <property type="evidence" value="ECO:0007669"/>
    <property type="project" value="UniProtKB-EC"/>
</dbReference>
<keyword evidence="8" id="KW-0067">ATP-binding</keyword>
<name>A0A1E2S363_9HYPH</name>
<keyword evidence="7 12" id="KW-0418">Kinase</keyword>
<feature type="coiled-coil region" evidence="9">
    <location>
        <begin position="121"/>
        <end position="162"/>
    </location>
</feature>
<evidence type="ECO:0000313" key="12">
    <source>
        <dbReference type="EMBL" id="ODA68769.1"/>
    </source>
</evidence>
<gene>
    <name evidence="12" type="ORF">A7A08_00603</name>
</gene>
<dbReference type="InterPro" id="IPR013656">
    <property type="entry name" value="PAS_4"/>
</dbReference>
<dbReference type="InterPro" id="IPR035965">
    <property type="entry name" value="PAS-like_dom_sf"/>
</dbReference>
<evidence type="ECO:0000259" key="11">
    <source>
        <dbReference type="PROSITE" id="PS50113"/>
    </source>
</evidence>
<feature type="transmembrane region" description="Helical" evidence="10">
    <location>
        <begin position="23"/>
        <end position="48"/>
    </location>
</feature>
<keyword evidence="6" id="KW-0547">Nucleotide-binding</keyword>
<keyword evidence="4 12" id="KW-0808">Transferase</keyword>
<feature type="transmembrane region" description="Helical" evidence="10">
    <location>
        <begin position="60"/>
        <end position="80"/>
    </location>
</feature>
<dbReference type="InterPro" id="IPR036890">
    <property type="entry name" value="HATPase_C_sf"/>
</dbReference>